<comment type="caution">
    <text evidence="1">The sequence shown here is derived from an EMBL/GenBank/DDBJ whole genome shotgun (WGS) entry which is preliminary data.</text>
</comment>
<proteinExistence type="predicted"/>
<evidence type="ECO:0000313" key="1">
    <source>
        <dbReference type="EMBL" id="KAF3288748.1"/>
    </source>
</evidence>
<dbReference type="EMBL" id="JAABOJ010000003">
    <property type="protein sequence ID" value="KAF3288748.1"/>
    <property type="molecule type" value="Genomic_DNA"/>
</dbReference>
<sequence>MLNTPEELKDEIVSYLSLEDLKILRMALREFHHSASQELFVKRSKSRLVLRGGSDKERGFETAATRAEPAVGTPSWKHKPVEFCRLKSYLPSILPIAKYFKVLDYAPAYWDADLLSVRIGTYSGEEEGFSYPWSYSLNDWEEESGFHSENEDEYDENGPPNVDIWVNKPYTVPDRYTKNQKRIDAAVFLEKYVKEQEEKFEESLEALKQIVSALPPLRVVIIDHWYCHRLRDVIFHWGEFRETFTTRMRRQERHVWRNYQTLIPILRDSKQQPPAIALRNLPMYPFVSSNMNPTLLNTSISVMNNLQRLRIDLSISGEMPSSWDSDVVPGTLYRFFDYCKESLKSLRFEFRNERKALRNFFGGGKFKPIVFSKLEELLIEGITLPGTDLEQLIKTQKSLRCLCLYKVSICERAYDWQKFFDDIINPTKIDRVHLYRLWRGAGNDNDPEGVLPYDFSNGPPEHDPVPNLKVNGWREVPVKKYYRLMGTAGSPLVREKSAFKCFNPKGDLVSVMMDDYYY</sequence>
<evidence type="ECO:0008006" key="3">
    <source>
        <dbReference type="Google" id="ProtNLM"/>
    </source>
</evidence>
<evidence type="ECO:0000313" key="2">
    <source>
        <dbReference type="Proteomes" id="UP000474640"/>
    </source>
</evidence>
<organism evidence="1 2">
    <name type="scientific">Orbilia oligospora</name>
    <name type="common">Nematode-trapping fungus</name>
    <name type="synonym">Arthrobotrys oligospora</name>
    <dbReference type="NCBI Taxonomy" id="2813651"/>
    <lineage>
        <taxon>Eukaryota</taxon>
        <taxon>Fungi</taxon>
        <taxon>Dikarya</taxon>
        <taxon>Ascomycota</taxon>
        <taxon>Pezizomycotina</taxon>
        <taxon>Orbiliomycetes</taxon>
        <taxon>Orbiliales</taxon>
        <taxon>Orbiliaceae</taxon>
        <taxon>Orbilia</taxon>
    </lineage>
</organism>
<accession>A0A7C8RNG2</accession>
<name>A0A7C8RNG2_ORBOL</name>
<reference evidence="1 2" key="1">
    <citation type="submission" date="2020-01" db="EMBL/GenBank/DDBJ databases">
        <authorList>
            <person name="Palmer J.M."/>
        </authorList>
    </citation>
    <scope>NUCLEOTIDE SEQUENCE [LARGE SCALE GENOMIC DNA]</scope>
    <source>
        <strain evidence="1 2">TWF970</strain>
    </source>
</reference>
<protein>
    <recommendedName>
        <fullName evidence="3">F-box domain-containing protein</fullName>
    </recommendedName>
</protein>
<gene>
    <name evidence="1" type="ORF">TWF970_005805</name>
</gene>
<dbReference type="Proteomes" id="UP000474640">
    <property type="component" value="Unassembled WGS sequence"/>
</dbReference>
<dbReference type="OrthoDB" id="5299450at2759"/>
<dbReference type="AlphaFoldDB" id="A0A7C8RNG2"/>